<proteinExistence type="predicted"/>
<keyword evidence="2" id="KW-0732">Signal</keyword>
<feature type="domain" description="DUF7707" evidence="3">
    <location>
        <begin position="24"/>
        <end position="121"/>
    </location>
</feature>
<evidence type="ECO:0000313" key="4">
    <source>
        <dbReference type="EMBL" id="KAF2156868.1"/>
    </source>
</evidence>
<organism evidence="4 5">
    <name type="scientific">Myriangium duriaei CBS 260.36</name>
    <dbReference type="NCBI Taxonomy" id="1168546"/>
    <lineage>
        <taxon>Eukaryota</taxon>
        <taxon>Fungi</taxon>
        <taxon>Dikarya</taxon>
        <taxon>Ascomycota</taxon>
        <taxon>Pezizomycotina</taxon>
        <taxon>Dothideomycetes</taxon>
        <taxon>Dothideomycetidae</taxon>
        <taxon>Myriangiales</taxon>
        <taxon>Myriangiaceae</taxon>
        <taxon>Myriangium</taxon>
    </lineage>
</organism>
<feature type="region of interest" description="Disordered" evidence="1">
    <location>
        <begin position="128"/>
        <end position="164"/>
    </location>
</feature>
<evidence type="ECO:0000313" key="5">
    <source>
        <dbReference type="Proteomes" id="UP000799439"/>
    </source>
</evidence>
<dbReference type="Pfam" id="PF24808">
    <property type="entry name" value="DUF7707"/>
    <property type="match status" value="1"/>
</dbReference>
<feature type="signal peptide" evidence="2">
    <location>
        <begin position="1"/>
        <end position="19"/>
    </location>
</feature>
<dbReference type="Proteomes" id="UP000799439">
    <property type="component" value="Unassembled WGS sequence"/>
</dbReference>
<accession>A0A9P4ML24</accession>
<dbReference type="PANTHER" id="PTHR38118:SF2">
    <property type="entry name" value="CDP-ALCOHOL PHOSPHATIDYLTRANSFERASE PROTEIN"/>
    <property type="match status" value="1"/>
</dbReference>
<dbReference type="PANTHER" id="PTHR38118">
    <property type="entry name" value="ANCHORED CELL WALL PROTEIN 11-RELATED"/>
    <property type="match status" value="1"/>
</dbReference>
<dbReference type="EMBL" id="ML996081">
    <property type="protein sequence ID" value="KAF2156868.1"/>
    <property type="molecule type" value="Genomic_DNA"/>
</dbReference>
<protein>
    <recommendedName>
        <fullName evidence="3">DUF7707 domain-containing protein</fullName>
    </recommendedName>
</protein>
<reference evidence="4" key="1">
    <citation type="journal article" date="2020" name="Stud. Mycol.">
        <title>101 Dothideomycetes genomes: a test case for predicting lifestyles and emergence of pathogens.</title>
        <authorList>
            <person name="Haridas S."/>
            <person name="Albert R."/>
            <person name="Binder M."/>
            <person name="Bloem J."/>
            <person name="Labutti K."/>
            <person name="Salamov A."/>
            <person name="Andreopoulos B."/>
            <person name="Baker S."/>
            <person name="Barry K."/>
            <person name="Bills G."/>
            <person name="Bluhm B."/>
            <person name="Cannon C."/>
            <person name="Castanera R."/>
            <person name="Culley D."/>
            <person name="Daum C."/>
            <person name="Ezra D."/>
            <person name="Gonzalez J."/>
            <person name="Henrissat B."/>
            <person name="Kuo A."/>
            <person name="Liang C."/>
            <person name="Lipzen A."/>
            <person name="Lutzoni F."/>
            <person name="Magnuson J."/>
            <person name="Mondo S."/>
            <person name="Nolan M."/>
            <person name="Ohm R."/>
            <person name="Pangilinan J."/>
            <person name="Park H.-J."/>
            <person name="Ramirez L."/>
            <person name="Alfaro M."/>
            <person name="Sun H."/>
            <person name="Tritt A."/>
            <person name="Yoshinaga Y."/>
            <person name="Zwiers L.-H."/>
            <person name="Turgeon B."/>
            <person name="Goodwin S."/>
            <person name="Spatafora J."/>
            <person name="Crous P."/>
            <person name="Grigoriev I."/>
        </authorList>
    </citation>
    <scope>NUCLEOTIDE SEQUENCE</scope>
    <source>
        <strain evidence="4">CBS 260.36</strain>
    </source>
</reference>
<comment type="caution">
    <text evidence="4">The sequence shown here is derived from an EMBL/GenBank/DDBJ whole genome shotgun (WGS) entry which is preliminary data.</text>
</comment>
<evidence type="ECO:0000256" key="1">
    <source>
        <dbReference type="SAM" id="MobiDB-lite"/>
    </source>
</evidence>
<dbReference type="AlphaFoldDB" id="A0A9P4ML24"/>
<dbReference type="OrthoDB" id="2121879at2759"/>
<sequence>MFYSSMLLAVTAMTGLVAAQSSITIDPNSVDSGTRSGWCEAERNTCSQICGSVGTTANLCDPTQLTYTCTCNSNTQPNISAYAQTLPSFICQTSVNQCIAANTNNQETQAACRDVVCGNQTVNAASTATSSATGSSSQTSGAASASTTGATSTSASGGSSATSASASATASKSAGMAVAMARDYGMSALVMGMLAAFGLAM</sequence>
<feature type="chain" id="PRO_5040500561" description="DUF7707 domain-containing protein" evidence="2">
    <location>
        <begin position="20"/>
        <end position="201"/>
    </location>
</feature>
<dbReference type="InterPro" id="IPR056124">
    <property type="entry name" value="DUF7707"/>
</dbReference>
<name>A0A9P4ML24_9PEZI</name>
<gene>
    <name evidence="4" type="ORF">K461DRAFT_272959</name>
</gene>
<evidence type="ECO:0000256" key="2">
    <source>
        <dbReference type="SAM" id="SignalP"/>
    </source>
</evidence>
<keyword evidence="5" id="KW-1185">Reference proteome</keyword>
<evidence type="ECO:0000259" key="3">
    <source>
        <dbReference type="Pfam" id="PF24808"/>
    </source>
</evidence>